<evidence type="ECO:0000313" key="1">
    <source>
        <dbReference type="EMBL" id="JAD20463.1"/>
    </source>
</evidence>
<dbReference type="EMBL" id="GBRH01277432">
    <property type="protein sequence ID" value="JAD20463.1"/>
    <property type="molecule type" value="Transcribed_RNA"/>
</dbReference>
<name>A0A0A8Y650_ARUDO</name>
<sequence length="67" mass="7940">MYPCSAKGCMWSSCDFFLKKRTRPKGRDIEGIAPRLRKDLERWILPTRYRFSDRSMTRGTHSKGPFL</sequence>
<reference evidence="1" key="1">
    <citation type="submission" date="2014-09" db="EMBL/GenBank/DDBJ databases">
        <authorList>
            <person name="Magalhaes I.L.F."/>
            <person name="Oliveira U."/>
            <person name="Santos F.R."/>
            <person name="Vidigal T.H.D.A."/>
            <person name="Brescovit A.D."/>
            <person name="Santos A.J."/>
        </authorList>
    </citation>
    <scope>NUCLEOTIDE SEQUENCE</scope>
    <source>
        <tissue evidence="1">Shoot tissue taken approximately 20 cm above the soil surface</tissue>
    </source>
</reference>
<organism evidence="1">
    <name type="scientific">Arundo donax</name>
    <name type="common">Giant reed</name>
    <name type="synonym">Donax arundinaceus</name>
    <dbReference type="NCBI Taxonomy" id="35708"/>
    <lineage>
        <taxon>Eukaryota</taxon>
        <taxon>Viridiplantae</taxon>
        <taxon>Streptophyta</taxon>
        <taxon>Embryophyta</taxon>
        <taxon>Tracheophyta</taxon>
        <taxon>Spermatophyta</taxon>
        <taxon>Magnoliopsida</taxon>
        <taxon>Liliopsida</taxon>
        <taxon>Poales</taxon>
        <taxon>Poaceae</taxon>
        <taxon>PACMAD clade</taxon>
        <taxon>Arundinoideae</taxon>
        <taxon>Arundineae</taxon>
        <taxon>Arundo</taxon>
    </lineage>
</organism>
<protein>
    <submittedName>
        <fullName evidence="1">Uncharacterized protein</fullName>
    </submittedName>
</protein>
<accession>A0A0A8Y650</accession>
<reference evidence="1" key="2">
    <citation type="journal article" date="2015" name="Data Brief">
        <title>Shoot transcriptome of the giant reed, Arundo donax.</title>
        <authorList>
            <person name="Barrero R.A."/>
            <person name="Guerrero F.D."/>
            <person name="Moolhuijzen P."/>
            <person name="Goolsby J.A."/>
            <person name="Tidwell J."/>
            <person name="Bellgard S.E."/>
            <person name="Bellgard M.I."/>
        </authorList>
    </citation>
    <scope>NUCLEOTIDE SEQUENCE</scope>
    <source>
        <tissue evidence="1">Shoot tissue taken approximately 20 cm above the soil surface</tissue>
    </source>
</reference>
<proteinExistence type="predicted"/>
<dbReference type="AlphaFoldDB" id="A0A0A8Y650"/>